<protein>
    <submittedName>
        <fullName evidence="2">Uncharacterized protein</fullName>
    </submittedName>
</protein>
<proteinExistence type="predicted"/>
<gene>
    <name evidence="2" type="ORF">FO059_01655</name>
</gene>
<keyword evidence="1" id="KW-1133">Transmembrane helix</keyword>
<evidence type="ECO:0000313" key="3">
    <source>
        <dbReference type="Proteomes" id="UP000317344"/>
    </source>
</evidence>
<feature type="transmembrane region" description="Helical" evidence="1">
    <location>
        <begin position="12"/>
        <end position="34"/>
    </location>
</feature>
<reference evidence="2 3" key="2">
    <citation type="submission" date="2019-07" db="EMBL/GenBank/DDBJ databases">
        <authorList>
            <person name="Huang Y."/>
        </authorList>
    </citation>
    <scope>NUCLEOTIDE SEQUENCE [LARGE SCALE GENOMIC DNA]</scope>
    <source>
        <strain evidence="2 3">HY188</strain>
    </source>
</reference>
<sequence>MLIRPTLRLQSIGFCIGSTFFFIGAVPGLASVMGALTTNIVFFIGSWFFTGAAFVQLLLAGPRFVDYKGGRAISAAWLVASSQFIGTLLFNVSTGAAITAHGTHSEQVNVWVPDAAGSVAFLVSACFAMLGLIRSHELMKVIYRDTLSGWSNWIGCVAFGLSAIGAFVYKDGVTVDSHLANLGTMIGALCFFIASIFYVGRAGEKPAEIPSAAAGEEDGGLRYG</sequence>
<dbReference type="KEGG" id="toy:FO059_01655"/>
<evidence type="ECO:0000313" key="2">
    <source>
        <dbReference type="EMBL" id="QDQ96283.1"/>
    </source>
</evidence>
<keyword evidence="3" id="KW-1185">Reference proteome</keyword>
<dbReference type="Proteomes" id="UP000317344">
    <property type="component" value="Chromosome"/>
</dbReference>
<feature type="transmembrane region" description="Helical" evidence="1">
    <location>
        <begin position="110"/>
        <end position="130"/>
    </location>
</feature>
<organism evidence="2 3">
    <name type="scientific">Tomitella fengzijianii</name>
    <dbReference type="NCBI Taxonomy" id="2597660"/>
    <lineage>
        <taxon>Bacteria</taxon>
        <taxon>Bacillati</taxon>
        <taxon>Actinomycetota</taxon>
        <taxon>Actinomycetes</taxon>
        <taxon>Mycobacteriales</taxon>
        <taxon>Tomitella</taxon>
    </lineage>
</organism>
<keyword evidence="1" id="KW-0812">Transmembrane</keyword>
<dbReference type="RefSeq" id="WP_143905814.1">
    <property type="nucleotide sequence ID" value="NZ_CP041765.1"/>
</dbReference>
<feature type="transmembrane region" description="Helical" evidence="1">
    <location>
        <begin position="150"/>
        <end position="169"/>
    </location>
</feature>
<feature type="transmembrane region" description="Helical" evidence="1">
    <location>
        <begin position="181"/>
        <end position="200"/>
    </location>
</feature>
<feature type="transmembrane region" description="Helical" evidence="1">
    <location>
        <begin position="40"/>
        <end position="60"/>
    </location>
</feature>
<dbReference type="OrthoDB" id="244933at2"/>
<keyword evidence="1" id="KW-0472">Membrane</keyword>
<reference evidence="2 3" key="1">
    <citation type="submission" date="2019-07" db="EMBL/GenBank/DDBJ databases">
        <title>Tomitella cavernea sp. nov., an actinomycete isolated from soil.</title>
        <authorList>
            <person name="Cheng J."/>
        </authorList>
    </citation>
    <scope>NUCLEOTIDE SEQUENCE [LARGE SCALE GENOMIC DNA]</scope>
    <source>
        <strain evidence="2 3">HY188</strain>
    </source>
</reference>
<accession>A0A516WZN5</accession>
<evidence type="ECO:0000256" key="1">
    <source>
        <dbReference type="SAM" id="Phobius"/>
    </source>
</evidence>
<feature type="transmembrane region" description="Helical" evidence="1">
    <location>
        <begin position="72"/>
        <end position="90"/>
    </location>
</feature>
<dbReference type="AlphaFoldDB" id="A0A516WZN5"/>
<dbReference type="EMBL" id="CP041765">
    <property type="protein sequence ID" value="QDQ96283.1"/>
    <property type="molecule type" value="Genomic_DNA"/>
</dbReference>
<name>A0A516WZN5_9ACTN</name>